<reference evidence="1 2" key="1">
    <citation type="journal article" date="2015" name="Genome Announc.">
        <title>Expanding the biotechnology potential of lactobacilli through comparative genomics of 213 strains and associated genera.</title>
        <authorList>
            <person name="Sun Z."/>
            <person name="Harris H.M."/>
            <person name="McCann A."/>
            <person name="Guo C."/>
            <person name="Argimon S."/>
            <person name="Zhang W."/>
            <person name="Yang X."/>
            <person name="Jeffery I.B."/>
            <person name="Cooney J.C."/>
            <person name="Kagawa T.F."/>
            <person name="Liu W."/>
            <person name="Song Y."/>
            <person name="Salvetti E."/>
            <person name="Wrobel A."/>
            <person name="Rasinkangas P."/>
            <person name="Parkhill J."/>
            <person name="Rea M.C."/>
            <person name="O'Sullivan O."/>
            <person name="Ritari J."/>
            <person name="Douillard F.P."/>
            <person name="Paul Ross R."/>
            <person name="Yang R."/>
            <person name="Briner A.E."/>
            <person name="Felis G.E."/>
            <person name="de Vos W.M."/>
            <person name="Barrangou R."/>
            <person name="Klaenhammer T.R."/>
            <person name="Caufield P.W."/>
            <person name="Cui Y."/>
            <person name="Zhang H."/>
            <person name="O'Toole P.W."/>
        </authorList>
    </citation>
    <scope>NUCLEOTIDE SEQUENCE [LARGE SCALE GENOMIC DNA]</scope>
    <source>
        <strain evidence="1 2">DSM 21115</strain>
    </source>
</reference>
<protein>
    <submittedName>
        <fullName evidence="1">Uncharacterized protein</fullName>
    </submittedName>
</protein>
<accession>A0A0R2P1A5</accession>
<gene>
    <name evidence="1" type="ORF">DY78_GL002182</name>
</gene>
<sequence>MVKVIGGLLVVVMLCLGGLSLSPTGAVRVNLMTSGHPILASTVRITKNDYQKNRTPWTKRGDYLINHPIVTETGAKIDEFSIQQHGIFYTATQNYRASFWALGSQQGLSNSWLLPQLADRNGTGPSLRGGLESRL</sequence>
<name>A0A0R2P1A5_9LACO</name>
<dbReference type="AlphaFoldDB" id="A0A0R2P1A5"/>
<dbReference type="Proteomes" id="UP000050920">
    <property type="component" value="Unassembled WGS sequence"/>
</dbReference>
<dbReference type="EMBL" id="AYGX02000035">
    <property type="protein sequence ID" value="KRO28666.1"/>
    <property type="molecule type" value="Genomic_DNA"/>
</dbReference>
<proteinExistence type="predicted"/>
<evidence type="ECO:0000313" key="1">
    <source>
        <dbReference type="EMBL" id="KRO28666.1"/>
    </source>
</evidence>
<keyword evidence="2" id="KW-1185">Reference proteome</keyword>
<comment type="caution">
    <text evidence="1">The sequence shown here is derived from an EMBL/GenBank/DDBJ whole genome shotgun (WGS) entry which is preliminary data.</text>
</comment>
<evidence type="ECO:0000313" key="2">
    <source>
        <dbReference type="Proteomes" id="UP000050920"/>
    </source>
</evidence>
<organism evidence="1 2">
    <name type="scientific">Lactiplantibacillus fabifermentans DSM 21115</name>
    <dbReference type="NCBI Taxonomy" id="1413187"/>
    <lineage>
        <taxon>Bacteria</taxon>
        <taxon>Bacillati</taxon>
        <taxon>Bacillota</taxon>
        <taxon>Bacilli</taxon>
        <taxon>Lactobacillales</taxon>
        <taxon>Lactobacillaceae</taxon>
        <taxon>Lactiplantibacillus</taxon>
    </lineage>
</organism>